<dbReference type="AlphaFoldDB" id="A0A6A6MHR7"/>
<keyword evidence="3 10" id="KW-0813">Transport</keyword>
<feature type="transmembrane region" description="Helical" evidence="10">
    <location>
        <begin position="104"/>
        <end position="124"/>
    </location>
</feature>
<dbReference type="FunFam" id="1.20.1280.290:FF:000001">
    <property type="entry name" value="Bidirectional sugar transporter SWEET"/>
    <property type="match status" value="1"/>
</dbReference>
<evidence type="ECO:0000256" key="10">
    <source>
        <dbReference type="RuleBase" id="RU910715"/>
    </source>
</evidence>
<evidence type="ECO:0000256" key="1">
    <source>
        <dbReference type="ARBA" id="ARBA00004651"/>
    </source>
</evidence>
<feature type="transmembrane region" description="Helical" evidence="10">
    <location>
        <begin position="6"/>
        <end position="26"/>
    </location>
</feature>
<reference evidence="11 12" key="1">
    <citation type="journal article" date="2020" name="Mol. Plant">
        <title>The Chromosome-Based Rubber Tree Genome Provides New Insights into Spurge Genome Evolution and Rubber Biosynthesis.</title>
        <authorList>
            <person name="Liu J."/>
            <person name="Shi C."/>
            <person name="Shi C.C."/>
            <person name="Li W."/>
            <person name="Zhang Q.J."/>
            <person name="Zhang Y."/>
            <person name="Li K."/>
            <person name="Lu H.F."/>
            <person name="Shi C."/>
            <person name="Zhu S.T."/>
            <person name="Xiao Z.Y."/>
            <person name="Nan H."/>
            <person name="Yue Y."/>
            <person name="Zhu X.G."/>
            <person name="Wu Y."/>
            <person name="Hong X.N."/>
            <person name="Fan G.Y."/>
            <person name="Tong Y."/>
            <person name="Zhang D."/>
            <person name="Mao C.L."/>
            <person name="Liu Y.L."/>
            <person name="Hao S.J."/>
            <person name="Liu W.Q."/>
            <person name="Lv M.Q."/>
            <person name="Zhang H.B."/>
            <person name="Liu Y."/>
            <person name="Hu-Tang G.R."/>
            <person name="Wang J.P."/>
            <person name="Wang J.H."/>
            <person name="Sun Y.H."/>
            <person name="Ni S.B."/>
            <person name="Chen W.B."/>
            <person name="Zhang X.C."/>
            <person name="Jiao Y.N."/>
            <person name="Eichler E.E."/>
            <person name="Li G.H."/>
            <person name="Liu X."/>
            <person name="Gao L.Z."/>
        </authorList>
    </citation>
    <scope>NUCLEOTIDE SEQUENCE [LARGE SCALE GENOMIC DNA]</scope>
    <source>
        <strain evidence="12">cv. GT1</strain>
        <tissue evidence="11">Leaf</tissue>
    </source>
</reference>
<keyword evidence="6 10" id="KW-0812">Transmembrane</keyword>
<comment type="subcellular location">
    <subcellularLocation>
        <location evidence="1 10">Cell membrane</location>
        <topology evidence="1 10">Multi-pass membrane protein</topology>
    </subcellularLocation>
</comment>
<feature type="transmembrane region" description="Helical" evidence="10">
    <location>
        <begin position="191"/>
        <end position="212"/>
    </location>
</feature>
<dbReference type="InterPro" id="IPR004316">
    <property type="entry name" value="SWEET_rpt"/>
</dbReference>
<evidence type="ECO:0000256" key="5">
    <source>
        <dbReference type="ARBA" id="ARBA00022597"/>
    </source>
</evidence>
<feature type="transmembrane region" description="Helical" evidence="10">
    <location>
        <begin position="130"/>
        <end position="151"/>
    </location>
</feature>
<keyword evidence="8 10" id="KW-1133">Transmembrane helix</keyword>
<keyword evidence="9 10" id="KW-0472">Membrane</keyword>
<feature type="transmembrane region" description="Helical" evidence="10">
    <location>
        <begin position="163"/>
        <end position="185"/>
    </location>
</feature>
<dbReference type="FunFam" id="1.20.1280.290:FF:000003">
    <property type="entry name" value="Bidirectional sugar transporter SWEET"/>
    <property type="match status" value="1"/>
</dbReference>
<feature type="transmembrane region" description="Helical" evidence="10">
    <location>
        <begin position="69"/>
        <end position="92"/>
    </location>
</feature>
<dbReference type="InterPro" id="IPR047664">
    <property type="entry name" value="SWEET"/>
</dbReference>
<name>A0A6A6MHR7_HEVBR</name>
<evidence type="ECO:0000256" key="9">
    <source>
        <dbReference type="ARBA" id="ARBA00023136"/>
    </source>
</evidence>
<evidence type="ECO:0000256" key="7">
    <source>
        <dbReference type="ARBA" id="ARBA00022737"/>
    </source>
</evidence>
<evidence type="ECO:0000256" key="6">
    <source>
        <dbReference type="ARBA" id="ARBA00022692"/>
    </source>
</evidence>
<dbReference type="Gene3D" id="1.20.1280.290">
    <property type="match status" value="2"/>
</dbReference>
<dbReference type="PANTHER" id="PTHR10791">
    <property type="entry name" value="RAG1-ACTIVATING PROTEIN 1"/>
    <property type="match status" value="1"/>
</dbReference>
<comment type="similarity">
    <text evidence="2 10">Belongs to the SWEET sugar transporter family.</text>
</comment>
<evidence type="ECO:0000256" key="8">
    <source>
        <dbReference type="ARBA" id="ARBA00022989"/>
    </source>
</evidence>
<dbReference type="Pfam" id="PF03083">
    <property type="entry name" value="MtN3_slv"/>
    <property type="match status" value="2"/>
</dbReference>
<accession>A0A6A6MHR7</accession>
<dbReference type="GO" id="GO:0008515">
    <property type="term" value="F:sucrose transmembrane transporter activity"/>
    <property type="evidence" value="ECO:0007669"/>
    <property type="project" value="UniProtKB-ARBA"/>
</dbReference>
<organism evidence="11 12">
    <name type="scientific">Hevea brasiliensis</name>
    <name type="common">Para rubber tree</name>
    <name type="synonym">Siphonia brasiliensis</name>
    <dbReference type="NCBI Taxonomy" id="3981"/>
    <lineage>
        <taxon>Eukaryota</taxon>
        <taxon>Viridiplantae</taxon>
        <taxon>Streptophyta</taxon>
        <taxon>Embryophyta</taxon>
        <taxon>Tracheophyta</taxon>
        <taxon>Spermatophyta</taxon>
        <taxon>Magnoliopsida</taxon>
        <taxon>eudicotyledons</taxon>
        <taxon>Gunneridae</taxon>
        <taxon>Pentapetalae</taxon>
        <taxon>rosids</taxon>
        <taxon>fabids</taxon>
        <taxon>Malpighiales</taxon>
        <taxon>Euphorbiaceae</taxon>
        <taxon>Crotonoideae</taxon>
        <taxon>Micrandreae</taxon>
        <taxon>Hevea</taxon>
    </lineage>
</organism>
<keyword evidence="7" id="KW-0677">Repeat</keyword>
<comment type="caution">
    <text evidence="11">The sequence shown here is derived from an EMBL/GenBank/DDBJ whole genome shotgun (WGS) entry which is preliminary data.</text>
</comment>
<keyword evidence="5 10" id="KW-0762">Sugar transport</keyword>
<evidence type="ECO:0000313" key="12">
    <source>
        <dbReference type="Proteomes" id="UP000467840"/>
    </source>
</evidence>
<gene>
    <name evidence="11" type="ORF">GH714_024832</name>
</gene>
<evidence type="ECO:0000256" key="4">
    <source>
        <dbReference type="ARBA" id="ARBA00022475"/>
    </source>
</evidence>
<sequence length="282" mass="31748">MNMAHHPWIFTFGILGNIISVVMFLAPLPTFFRVYRKKSTEGFQSIPYVVALFSAMLWLYYATLKSNDYLLLSINSVGCLVESIYIVVYIVYAPKKARILTLKLVLVMNLGGFSAILLLTHFFAKGSSRLQIVGWFSVALSAVVFAAPLSIMRRVIRTKSVEFMPFTLSISLTLSAIMWLIYGVLLKDFYIALPNIFGVVLGIIQMVLYGVYKDCKEVTEEQNLPEIIDETLVMMSPIKTTFKVHAVSLPNEVGKQENSDDDHPRKPNGDFIESIQLNDIAV</sequence>
<evidence type="ECO:0000256" key="3">
    <source>
        <dbReference type="ARBA" id="ARBA00022448"/>
    </source>
</evidence>
<evidence type="ECO:0000256" key="2">
    <source>
        <dbReference type="ARBA" id="ARBA00007809"/>
    </source>
</evidence>
<dbReference type="GO" id="GO:0005886">
    <property type="term" value="C:plasma membrane"/>
    <property type="evidence" value="ECO:0007669"/>
    <property type="project" value="UniProtKB-SubCell"/>
</dbReference>
<keyword evidence="4" id="KW-1003">Cell membrane</keyword>
<evidence type="ECO:0000313" key="11">
    <source>
        <dbReference type="EMBL" id="KAF2311559.1"/>
    </source>
</evidence>
<dbReference type="PANTHER" id="PTHR10791:SF115">
    <property type="entry name" value="BIDIRECTIONAL SUGAR TRANSPORTER SWEET"/>
    <property type="match status" value="1"/>
</dbReference>
<dbReference type="EMBL" id="JAAGAX010000006">
    <property type="protein sequence ID" value="KAF2311559.1"/>
    <property type="molecule type" value="Genomic_DNA"/>
</dbReference>
<comment type="function">
    <text evidence="10">Mediates both low-affinity uptake and efflux of sugar across the membrane.</text>
</comment>
<proteinExistence type="inferred from homology"/>
<keyword evidence="12" id="KW-1185">Reference proteome</keyword>
<dbReference type="Proteomes" id="UP000467840">
    <property type="component" value="Chromosome 14"/>
</dbReference>
<dbReference type="GO" id="GO:0051119">
    <property type="term" value="F:sugar transmembrane transporter activity"/>
    <property type="evidence" value="ECO:0007669"/>
    <property type="project" value="InterPro"/>
</dbReference>
<protein>
    <recommendedName>
        <fullName evidence="10">Bidirectional sugar transporter SWEET</fullName>
    </recommendedName>
</protein>
<dbReference type="SMR" id="A0A6A6MHR7"/>
<feature type="transmembrane region" description="Helical" evidence="10">
    <location>
        <begin position="46"/>
        <end position="63"/>
    </location>
</feature>